<feature type="region of interest" description="Disordered" evidence="1">
    <location>
        <begin position="46"/>
        <end position="71"/>
    </location>
</feature>
<evidence type="ECO:0000256" key="1">
    <source>
        <dbReference type="SAM" id="MobiDB-lite"/>
    </source>
</evidence>
<dbReference type="Proteomes" id="UP000765509">
    <property type="component" value="Unassembled WGS sequence"/>
</dbReference>
<gene>
    <name evidence="2" type="ORF">O181_019880</name>
</gene>
<accession>A0A9Q3CCQ3</accession>
<keyword evidence="3" id="KW-1185">Reference proteome</keyword>
<protein>
    <submittedName>
        <fullName evidence="2">Uncharacterized protein</fullName>
    </submittedName>
</protein>
<dbReference type="EMBL" id="AVOT02005861">
    <property type="protein sequence ID" value="MBW0480165.1"/>
    <property type="molecule type" value="Genomic_DNA"/>
</dbReference>
<sequence length="256" mass="29304">MRDKHRERVADVTKKKHCCKNCVSEDHYANNFPKAKTKVYAIEQIPNEESPTHDTKSDSMGDSIRENSDDYQDPKKEFLVEYQKEPQLEMQDVQLEAGMPQDTAKQNLCGHTLHAQTFLVTTNRGILCIHGTSTKINVCIYNAQQLLIIESGAHLSIVAREYLDNHFPSWEKKLLPTMAKSFKIASGTMTSSGSINKEIIIPHRKGNIRLKLKFLVLEDSHIQGLLLGTYYHRMYGMDIYNSKNRHITIGINEENK</sequence>
<feature type="compositionally biased region" description="Basic and acidic residues" evidence="1">
    <location>
        <begin position="50"/>
        <end position="71"/>
    </location>
</feature>
<dbReference type="AlphaFoldDB" id="A0A9Q3CCQ3"/>
<proteinExistence type="predicted"/>
<name>A0A9Q3CCQ3_9BASI</name>
<evidence type="ECO:0000313" key="2">
    <source>
        <dbReference type="EMBL" id="MBW0480165.1"/>
    </source>
</evidence>
<organism evidence="2 3">
    <name type="scientific">Austropuccinia psidii MF-1</name>
    <dbReference type="NCBI Taxonomy" id="1389203"/>
    <lineage>
        <taxon>Eukaryota</taxon>
        <taxon>Fungi</taxon>
        <taxon>Dikarya</taxon>
        <taxon>Basidiomycota</taxon>
        <taxon>Pucciniomycotina</taxon>
        <taxon>Pucciniomycetes</taxon>
        <taxon>Pucciniales</taxon>
        <taxon>Sphaerophragmiaceae</taxon>
        <taxon>Austropuccinia</taxon>
    </lineage>
</organism>
<reference evidence="2" key="1">
    <citation type="submission" date="2021-03" db="EMBL/GenBank/DDBJ databases">
        <title>Draft genome sequence of rust myrtle Austropuccinia psidii MF-1, a brazilian biotype.</title>
        <authorList>
            <person name="Quecine M.C."/>
            <person name="Pachon D.M.R."/>
            <person name="Bonatelli M.L."/>
            <person name="Correr F.H."/>
            <person name="Franceschini L.M."/>
            <person name="Leite T.F."/>
            <person name="Margarido G.R.A."/>
            <person name="Almeida C.A."/>
            <person name="Ferrarezi J.A."/>
            <person name="Labate C.A."/>
        </authorList>
    </citation>
    <scope>NUCLEOTIDE SEQUENCE</scope>
    <source>
        <strain evidence="2">MF-1</strain>
    </source>
</reference>
<comment type="caution">
    <text evidence="2">The sequence shown here is derived from an EMBL/GenBank/DDBJ whole genome shotgun (WGS) entry which is preliminary data.</text>
</comment>
<evidence type="ECO:0000313" key="3">
    <source>
        <dbReference type="Proteomes" id="UP000765509"/>
    </source>
</evidence>